<protein>
    <recommendedName>
        <fullName evidence="3">Reverse transcriptase</fullName>
    </recommendedName>
</protein>
<gene>
    <name evidence="1" type="ORF">J1N35_026918</name>
</gene>
<dbReference type="Proteomes" id="UP000828251">
    <property type="component" value="Unassembled WGS sequence"/>
</dbReference>
<comment type="caution">
    <text evidence="1">The sequence shown here is derived from an EMBL/GenBank/DDBJ whole genome shotgun (WGS) entry which is preliminary data.</text>
</comment>
<dbReference type="AlphaFoldDB" id="A0A9D3V9X7"/>
<keyword evidence="2" id="KW-1185">Reference proteome</keyword>
<evidence type="ECO:0008006" key="3">
    <source>
        <dbReference type="Google" id="ProtNLM"/>
    </source>
</evidence>
<name>A0A9D3V9X7_9ROSI</name>
<reference evidence="1 2" key="1">
    <citation type="journal article" date="2021" name="Plant Biotechnol. J.">
        <title>Multi-omics assisted identification of the key and species-specific regulatory components of drought-tolerant mechanisms in Gossypium stocksii.</title>
        <authorList>
            <person name="Yu D."/>
            <person name="Ke L."/>
            <person name="Zhang D."/>
            <person name="Wu Y."/>
            <person name="Sun Y."/>
            <person name="Mei J."/>
            <person name="Sun J."/>
            <person name="Sun Y."/>
        </authorList>
    </citation>
    <scope>NUCLEOTIDE SEQUENCE [LARGE SCALE GENOMIC DNA]</scope>
    <source>
        <strain evidence="2">cv. E1</strain>
        <tissue evidence="1">Leaf</tissue>
    </source>
</reference>
<dbReference type="EMBL" id="JAIQCV010000008">
    <property type="protein sequence ID" value="KAH1074590.1"/>
    <property type="molecule type" value="Genomic_DNA"/>
</dbReference>
<proteinExistence type="predicted"/>
<dbReference type="OrthoDB" id="1001961at2759"/>
<organism evidence="1 2">
    <name type="scientific">Gossypium stocksii</name>
    <dbReference type="NCBI Taxonomy" id="47602"/>
    <lineage>
        <taxon>Eukaryota</taxon>
        <taxon>Viridiplantae</taxon>
        <taxon>Streptophyta</taxon>
        <taxon>Embryophyta</taxon>
        <taxon>Tracheophyta</taxon>
        <taxon>Spermatophyta</taxon>
        <taxon>Magnoliopsida</taxon>
        <taxon>eudicotyledons</taxon>
        <taxon>Gunneridae</taxon>
        <taxon>Pentapetalae</taxon>
        <taxon>rosids</taxon>
        <taxon>malvids</taxon>
        <taxon>Malvales</taxon>
        <taxon>Malvaceae</taxon>
        <taxon>Malvoideae</taxon>
        <taxon>Gossypium</taxon>
    </lineage>
</organism>
<evidence type="ECO:0000313" key="1">
    <source>
        <dbReference type="EMBL" id="KAH1074590.1"/>
    </source>
</evidence>
<evidence type="ECO:0000313" key="2">
    <source>
        <dbReference type="Proteomes" id="UP000828251"/>
    </source>
</evidence>
<sequence>MLFGEATVTGALVLNVILREYEKRSGQSVNYSKSTIFYSSNTVEEEKENVSSLLGVSGSSNLENIWTGKGLLEKGLIWKVGTGSSISVLNDVWIPDFNDLKLPVDAISEHYDKVAELIKNHERVWNKEMINNTFREVEAVLILRIPLAQEPHANFLAWNAELSGEYTVRSA</sequence>
<accession>A0A9D3V9X7</accession>